<dbReference type="InterPro" id="IPR001041">
    <property type="entry name" value="2Fe-2S_ferredoxin-type"/>
</dbReference>
<keyword evidence="6" id="KW-0560">Oxidoreductase</keyword>
<dbReference type="GO" id="GO:0051213">
    <property type="term" value="F:dioxygenase activity"/>
    <property type="evidence" value="ECO:0007669"/>
    <property type="project" value="UniProtKB-KW"/>
</dbReference>
<dbReference type="InterPro" id="IPR036010">
    <property type="entry name" value="2Fe-2S_ferredoxin-like_sf"/>
</dbReference>
<dbReference type="PROSITE" id="PS00197">
    <property type="entry name" value="2FE2S_FER_1"/>
    <property type="match status" value="1"/>
</dbReference>
<evidence type="ECO:0000313" key="12">
    <source>
        <dbReference type="Proteomes" id="UP000223913"/>
    </source>
</evidence>
<dbReference type="InterPro" id="IPR008333">
    <property type="entry name" value="Cbr1-like_FAD-bd_dom"/>
</dbReference>
<evidence type="ECO:0000256" key="4">
    <source>
        <dbReference type="ARBA" id="ARBA00022723"/>
    </source>
</evidence>
<keyword evidence="8" id="KW-0411">Iron-sulfur</keyword>
<evidence type="ECO:0000256" key="6">
    <source>
        <dbReference type="ARBA" id="ARBA00023002"/>
    </source>
</evidence>
<dbReference type="CDD" id="cd00207">
    <property type="entry name" value="fer2"/>
    <property type="match status" value="1"/>
</dbReference>
<organism evidence="11 12">
    <name type="scientific">Flavilitoribacter nigricans (strain ATCC 23147 / DSM 23189 / NBRC 102662 / NCIMB 1420 / SS-2)</name>
    <name type="common">Lewinella nigricans</name>
    <dbReference type="NCBI Taxonomy" id="1122177"/>
    <lineage>
        <taxon>Bacteria</taxon>
        <taxon>Pseudomonadati</taxon>
        <taxon>Bacteroidota</taxon>
        <taxon>Saprospiria</taxon>
        <taxon>Saprospirales</taxon>
        <taxon>Lewinellaceae</taxon>
        <taxon>Flavilitoribacter</taxon>
    </lineage>
</organism>
<dbReference type="RefSeq" id="WP_099148564.1">
    <property type="nucleotide sequence ID" value="NZ_PDUD01000003.1"/>
</dbReference>
<keyword evidence="5" id="KW-0274">FAD</keyword>
<dbReference type="Pfam" id="PF00970">
    <property type="entry name" value="FAD_binding_6"/>
    <property type="match status" value="1"/>
</dbReference>
<dbReference type="InterPro" id="IPR012675">
    <property type="entry name" value="Beta-grasp_dom_sf"/>
</dbReference>
<dbReference type="GO" id="GO:0046872">
    <property type="term" value="F:metal ion binding"/>
    <property type="evidence" value="ECO:0007669"/>
    <property type="project" value="UniProtKB-KW"/>
</dbReference>
<evidence type="ECO:0000259" key="10">
    <source>
        <dbReference type="PROSITE" id="PS51384"/>
    </source>
</evidence>
<dbReference type="Pfam" id="PF00111">
    <property type="entry name" value="Fer2"/>
    <property type="match status" value="1"/>
</dbReference>
<evidence type="ECO:0000256" key="3">
    <source>
        <dbReference type="ARBA" id="ARBA00022714"/>
    </source>
</evidence>
<dbReference type="AlphaFoldDB" id="A0A2D0NHR9"/>
<dbReference type="InterPro" id="IPR017938">
    <property type="entry name" value="Riboflavin_synthase-like_b-brl"/>
</dbReference>
<dbReference type="CDD" id="cd06214">
    <property type="entry name" value="PA_degradation_oxidoreductase_like"/>
    <property type="match status" value="1"/>
</dbReference>
<dbReference type="OrthoDB" id="9789468at2"/>
<evidence type="ECO:0000256" key="5">
    <source>
        <dbReference type="ARBA" id="ARBA00022827"/>
    </source>
</evidence>
<dbReference type="SUPFAM" id="SSF63380">
    <property type="entry name" value="Riboflavin synthase domain-like"/>
    <property type="match status" value="1"/>
</dbReference>
<dbReference type="SUPFAM" id="SSF52343">
    <property type="entry name" value="Ferredoxin reductase-like, C-terminal NADP-linked domain"/>
    <property type="match status" value="1"/>
</dbReference>
<sequence>MDHSFYELKVKAIRPETEDAVTVVLEVPESLSDTFQYTQGQYLTLRFQFNGKEERRAYSMCSSPLDDDLAVTVKRLKGGLVSNYIHDKLKAGDTVEVMPPEGRFFTPLKEENKKTYYIFGAGSGITPLMSILKTILEKEPLSKVCLLYGNRNEESIIFQDSLEALEKRYRDQLVVEHILSQPKREKSGGLLSFLSKGTVLWQGKVGRINSGIVKEFLDQHPARTEQVEYFICGPGSMIEAVEKALKDLSVNKDRIHTERFTTDIDEKDRAKGTAGAKIIVHLNGDKIETEVPEGKTILDVLLDLRYDPPYSCHSGACSTCMAKIISGSVKMDACYALDDDEIAEGYILTCQSHPTSDTVELTYEI</sequence>
<dbReference type="InterPro" id="IPR017927">
    <property type="entry name" value="FAD-bd_FR_type"/>
</dbReference>
<dbReference type="PRINTS" id="PR00371">
    <property type="entry name" value="FPNCR"/>
</dbReference>
<evidence type="ECO:0000259" key="9">
    <source>
        <dbReference type="PROSITE" id="PS51085"/>
    </source>
</evidence>
<comment type="cofactor">
    <cofactor evidence="1">
        <name>FAD</name>
        <dbReference type="ChEBI" id="CHEBI:57692"/>
    </cofactor>
</comment>
<dbReference type="InterPro" id="IPR039261">
    <property type="entry name" value="FNR_nucleotide-bd"/>
</dbReference>
<keyword evidence="11" id="KW-0223">Dioxygenase</keyword>
<dbReference type="Gene3D" id="2.40.30.10">
    <property type="entry name" value="Translation factors"/>
    <property type="match status" value="1"/>
</dbReference>
<gene>
    <name evidence="11" type="ORF">CRP01_03250</name>
</gene>
<dbReference type="InterPro" id="IPR001709">
    <property type="entry name" value="Flavoprot_Pyr_Nucl_cyt_Rdtase"/>
</dbReference>
<evidence type="ECO:0000256" key="2">
    <source>
        <dbReference type="ARBA" id="ARBA00022630"/>
    </source>
</evidence>
<accession>A0A2D0NHR9</accession>
<feature type="domain" description="FAD-binding FR-type" evidence="10">
    <location>
        <begin position="3"/>
        <end position="107"/>
    </location>
</feature>
<dbReference type="InterPro" id="IPR050415">
    <property type="entry name" value="MRET"/>
</dbReference>
<name>A0A2D0NHR9_FLAN2</name>
<dbReference type="EMBL" id="PDUD01000003">
    <property type="protein sequence ID" value="PHN08045.1"/>
    <property type="molecule type" value="Genomic_DNA"/>
</dbReference>
<dbReference type="PROSITE" id="PS51085">
    <property type="entry name" value="2FE2S_FER_2"/>
    <property type="match status" value="1"/>
</dbReference>
<dbReference type="PROSITE" id="PS51384">
    <property type="entry name" value="FAD_FR"/>
    <property type="match status" value="1"/>
</dbReference>
<feature type="domain" description="2Fe-2S ferredoxin-type" evidence="9">
    <location>
        <begin position="276"/>
        <end position="365"/>
    </location>
</feature>
<comment type="caution">
    <text evidence="11">The sequence shown here is derived from an EMBL/GenBank/DDBJ whole genome shotgun (WGS) entry which is preliminary data.</text>
</comment>
<keyword evidence="3" id="KW-0001">2Fe-2S</keyword>
<evidence type="ECO:0000256" key="1">
    <source>
        <dbReference type="ARBA" id="ARBA00001974"/>
    </source>
</evidence>
<evidence type="ECO:0000313" key="11">
    <source>
        <dbReference type="EMBL" id="PHN08045.1"/>
    </source>
</evidence>
<keyword evidence="2" id="KW-0285">Flavoprotein</keyword>
<keyword evidence="7" id="KW-0408">Iron</keyword>
<dbReference type="GO" id="GO:0050660">
    <property type="term" value="F:flavin adenine dinucleotide binding"/>
    <property type="evidence" value="ECO:0007669"/>
    <property type="project" value="TreeGrafter"/>
</dbReference>
<keyword evidence="12" id="KW-1185">Reference proteome</keyword>
<reference evidence="11 12" key="1">
    <citation type="submission" date="2017-10" db="EMBL/GenBank/DDBJ databases">
        <title>The draft genome sequence of Lewinella nigricans NBRC 102662.</title>
        <authorList>
            <person name="Wang K."/>
        </authorList>
    </citation>
    <scope>NUCLEOTIDE SEQUENCE [LARGE SCALE GENOMIC DNA]</scope>
    <source>
        <strain evidence="11 12">NBRC 102662</strain>
    </source>
</reference>
<keyword evidence="4" id="KW-0479">Metal-binding</keyword>
<dbReference type="Pfam" id="PF00175">
    <property type="entry name" value="NAD_binding_1"/>
    <property type="match status" value="1"/>
</dbReference>
<evidence type="ECO:0000256" key="7">
    <source>
        <dbReference type="ARBA" id="ARBA00023004"/>
    </source>
</evidence>
<dbReference type="SUPFAM" id="SSF54292">
    <property type="entry name" value="2Fe-2S ferredoxin-like"/>
    <property type="match status" value="1"/>
</dbReference>
<dbReference type="Gene3D" id="3.40.50.80">
    <property type="entry name" value="Nucleotide-binding domain of ferredoxin-NADP reductase (FNR) module"/>
    <property type="match status" value="1"/>
</dbReference>
<dbReference type="PANTHER" id="PTHR47354:SF8">
    <property type="entry name" value="1,2-PHENYLACETYL-COA EPOXIDASE, SUBUNIT E"/>
    <property type="match status" value="1"/>
</dbReference>
<dbReference type="Proteomes" id="UP000223913">
    <property type="component" value="Unassembled WGS sequence"/>
</dbReference>
<dbReference type="GO" id="GO:0051537">
    <property type="term" value="F:2 iron, 2 sulfur cluster binding"/>
    <property type="evidence" value="ECO:0007669"/>
    <property type="project" value="UniProtKB-KW"/>
</dbReference>
<dbReference type="PRINTS" id="PR00406">
    <property type="entry name" value="CYTB5RDTASE"/>
</dbReference>
<dbReference type="InterPro" id="IPR001433">
    <property type="entry name" value="OxRdtase_FAD/NAD-bd"/>
</dbReference>
<protein>
    <submittedName>
        <fullName evidence="11">Nitric oxide dioxygenase</fullName>
    </submittedName>
</protein>
<evidence type="ECO:0000256" key="8">
    <source>
        <dbReference type="ARBA" id="ARBA00023014"/>
    </source>
</evidence>
<dbReference type="InterPro" id="IPR006058">
    <property type="entry name" value="2Fe2S_fd_BS"/>
</dbReference>
<dbReference type="PANTHER" id="PTHR47354">
    <property type="entry name" value="NADH OXIDOREDUCTASE HCR"/>
    <property type="match status" value="1"/>
</dbReference>
<dbReference type="Gene3D" id="3.10.20.30">
    <property type="match status" value="1"/>
</dbReference>
<proteinExistence type="predicted"/>